<feature type="domain" description="RNA helicase aquarius beta-barrel" evidence="1">
    <location>
        <begin position="1"/>
        <end position="129"/>
    </location>
</feature>
<evidence type="ECO:0000259" key="1">
    <source>
        <dbReference type="Pfam" id="PF21143"/>
    </source>
</evidence>
<sequence length="144" mass="15910">MAAAVAALSITEVKRPRLGEKVPAEVRADLEYTVAALSPLVRAEWDALREHDVVFLLALHGPPPDATPAQLAQLPFVERYGLMAVRGGEVVEQRDESDNVMNEFFARNDKKKGPPGVKRTLKLLLDAAQVCRVWRVAIRARVTC</sequence>
<proteinExistence type="predicted"/>
<dbReference type="OrthoDB" id="1879at2759"/>
<dbReference type="Proteomes" id="UP000664859">
    <property type="component" value="Unassembled WGS sequence"/>
</dbReference>
<gene>
    <name evidence="2" type="ORF">JKP88DRAFT_172740</name>
</gene>
<evidence type="ECO:0000313" key="3">
    <source>
        <dbReference type="Proteomes" id="UP000664859"/>
    </source>
</evidence>
<keyword evidence="3" id="KW-1185">Reference proteome</keyword>
<dbReference type="Pfam" id="PF21143">
    <property type="entry name" value="Aquarius_N_2nd"/>
    <property type="match status" value="1"/>
</dbReference>
<evidence type="ECO:0000313" key="2">
    <source>
        <dbReference type="EMBL" id="KAG5175145.1"/>
    </source>
</evidence>
<reference evidence="2" key="1">
    <citation type="submission" date="2021-02" db="EMBL/GenBank/DDBJ databases">
        <title>First Annotated Genome of the Yellow-green Alga Tribonema minus.</title>
        <authorList>
            <person name="Mahan K.M."/>
        </authorList>
    </citation>
    <scope>NUCLEOTIDE SEQUENCE</scope>
    <source>
        <strain evidence="2">UTEX B ZZ1240</strain>
    </source>
</reference>
<dbReference type="EMBL" id="JAFCMP010000553">
    <property type="protein sequence ID" value="KAG5175145.1"/>
    <property type="molecule type" value="Genomic_DNA"/>
</dbReference>
<comment type="caution">
    <text evidence="2">The sequence shown here is derived from an EMBL/GenBank/DDBJ whole genome shotgun (WGS) entry which is preliminary data.</text>
</comment>
<accession>A0A835YK80</accession>
<dbReference type="AlphaFoldDB" id="A0A835YK80"/>
<protein>
    <recommendedName>
        <fullName evidence="1">RNA helicase aquarius beta-barrel domain-containing protein</fullName>
    </recommendedName>
</protein>
<organism evidence="2 3">
    <name type="scientific">Tribonema minus</name>
    <dbReference type="NCBI Taxonomy" id="303371"/>
    <lineage>
        <taxon>Eukaryota</taxon>
        <taxon>Sar</taxon>
        <taxon>Stramenopiles</taxon>
        <taxon>Ochrophyta</taxon>
        <taxon>PX clade</taxon>
        <taxon>Xanthophyceae</taxon>
        <taxon>Tribonematales</taxon>
        <taxon>Tribonemataceae</taxon>
        <taxon>Tribonema</taxon>
    </lineage>
</organism>
<dbReference type="InterPro" id="IPR048966">
    <property type="entry name" value="Aquarius_b-barrel"/>
</dbReference>
<name>A0A835YK80_9STRA</name>